<reference evidence="2" key="1">
    <citation type="submission" date="2014-11" db="EMBL/GenBank/DDBJ databases">
        <authorList>
            <person name="Amaro Gonzalez C."/>
        </authorList>
    </citation>
    <scope>NUCLEOTIDE SEQUENCE</scope>
</reference>
<sequence length="77" mass="8801">MRGHNSERGEQGAFHFLATKILQPELPSLWSGLLPNPSSFAICYYYSIVILFLCLCKDTFYWLATLRNSLLQVEACN</sequence>
<protein>
    <submittedName>
        <fullName evidence="2">Uncharacterized protein</fullName>
    </submittedName>
</protein>
<organism evidence="2">
    <name type="scientific">Anguilla anguilla</name>
    <name type="common">European freshwater eel</name>
    <name type="synonym">Muraena anguilla</name>
    <dbReference type="NCBI Taxonomy" id="7936"/>
    <lineage>
        <taxon>Eukaryota</taxon>
        <taxon>Metazoa</taxon>
        <taxon>Chordata</taxon>
        <taxon>Craniata</taxon>
        <taxon>Vertebrata</taxon>
        <taxon>Euteleostomi</taxon>
        <taxon>Actinopterygii</taxon>
        <taxon>Neopterygii</taxon>
        <taxon>Teleostei</taxon>
        <taxon>Anguilliformes</taxon>
        <taxon>Anguillidae</taxon>
        <taxon>Anguilla</taxon>
    </lineage>
</organism>
<keyword evidence="1" id="KW-0472">Membrane</keyword>
<evidence type="ECO:0000256" key="1">
    <source>
        <dbReference type="SAM" id="Phobius"/>
    </source>
</evidence>
<accession>A0A0E9TK91</accession>
<keyword evidence="1" id="KW-1133">Transmembrane helix</keyword>
<keyword evidence="1" id="KW-0812">Transmembrane</keyword>
<evidence type="ECO:0000313" key="2">
    <source>
        <dbReference type="EMBL" id="JAH53270.1"/>
    </source>
</evidence>
<dbReference type="AlphaFoldDB" id="A0A0E9TK91"/>
<proteinExistence type="predicted"/>
<reference evidence="2" key="2">
    <citation type="journal article" date="2015" name="Fish Shellfish Immunol.">
        <title>Early steps in the European eel (Anguilla anguilla)-Vibrio vulnificus interaction in the gills: Role of the RtxA13 toxin.</title>
        <authorList>
            <person name="Callol A."/>
            <person name="Pajuelo D."/>
            <person name="Ebbesson L."/>
            <person name="Teles M."/>
            <person name="MacKenzie S."/>
            <person name="Amaro C."/>
        </authorList>
    </citation>
    <scope>NUCLEOTIDE SEQUENCE</scope>
</reference>
<dbReference type="EMBL" id="GBXM01055307">
    <property type="protein sequence ID" value="JAH53270.1"/>
    <property type="molecule type" value="Transcribed_RNA"/>
</dbReference>
<name>A0A0E9TK91_ANGAN</name>
<feature type="transmembrane region" description="Helical" evidence="1">
    <location>
        <begin position="44"/>
        <end position="64"/>
    </location>
</feature>